<accession>A0A2P8CEE2</accession>
<dbReference type="Proteomes" id="UP000396862">
    <property type="component" value="Unassembled WGS sequence"/>
</dbReference>
<evidence type="ECO:0000313" key="3">
    <source>
        <dbReference type="Proteomes" id="UP000240621"/>
    </source>
</evidence>
<reference evidence="1 4" key="2">
    <citation type="submission" date="2019-10" db="EMBL/GenBank/DDBJ databases">
        <title>Prolixibacter strains distinguished by the presence of nitrate reductase genes were adept at nitrate-dependent anaerobic corrosion of metallic iron and carbon steel.</title>
        <authorList>
            <person name="Iino T."/>
            <person name="Shono N."/>
            <person name="Ito K."/>
            <person name="Nakamura R."/>
            <person name="Sueoka K."/>
            <person name="Harayama S."/>
            <person name="Ohkuma M."/>
        </authorList>
    </citation>
    <scope>NUCLEOTIDE SEQUENCE [LARGE SCALE GENOMIC DNA]</scope>
    <source>
        <strain evidence="1 4">MIC1-1</strain>
    </source>
</reference>
<protein>
    <submittedName>
        <fullName evidence="2">Uncharacterized protein</fullName>
    </submittedName>
</protein>
<evidence type="ECO:0000313" key="2">
    <source>
        <dbReference type="EMBL" id="PSK83336.1"/>
    </source>
</evidence>
<keyword evidence="4" id="KW-1185">Reference proteome</keyword>
<dbReference type="OrthoDB" id="1120882at2"/>
<comment type="caution">
    <text evidence="2">The sequence shown here is derived from an EMBL/GenBank/DDBJ whole genome shotgun (WGS) entry which is preliminary data.</text>
</comment>
<dbReference type="EMBL" id="BLAU01000001">
    <property type="protein sequence ID" value="GET21783.1"/>
    <property type="molecule type" value="Genomic_DNA"/>
</dbReference>
<reference evidence="2 3" key="1">
    <citation type="submission" date="2018-03" db="EMBL/GenBank/DDBJ databases">
        <title>Genomic Encyclopedia of Archaeal and Bacterial Type Strains, Phase II (KMG-II): from individual species to whole genera.</title>
        <authorList>
            <person name="Goeker M."/>
        </authorList>
    </citation>
    <scope>NUCLEOTIDE SEQUENCE [LARGE SCALE GENOMIC DNA]</scope>
    <source>
        <strain evidence="2 3">DSM 27267</strain>
    </source>
</reference>
<organism evidence="2 3">
    <name type="scientific">Prolixibacter denitrificans</name>
    <dbReference type="NCBI Taxonomy" id="1541063"/>
    <lineage>
        <taxon>Bacteria</taxon>
        <taxon>Pseudomonadati</taxon>
        <taxon>Bacteroidota</taxon>
        <taxon>Bacteroidia</taxon>
        <taxon>Marinilabiliales</taxon>
        <taxon>Prolixibacteraceae</taxon>
        <taxon>Prolixibacter</taxon>
    </lineage>
</organism>
<evidence type="ECO:0000313" key="4">
    <source>
        <dbReference type="Proteomes" id="UP000396862"/>
    </source>
</evidence>
<dbReference type="RefSeq" id="WP_106542126.1">
    <property type="nucleotide sequence ID" value="NZ_BLAU01000001.1"/>
</dbReference>
<dbReference type="AlphaFoldDB" id="A0A2P8CEE2"/>
<sequence>MKQLKRLIIALLVILPLIGKSQNVVLKTIDDVRFSKMIHGERFGLQNLSLKDIQGSPFLNDQFVKGTVVTTKGDKYVDVPMRYDQYQDELQFEKNGKPMTFSPKSIVKRAEFGDRTFTYTSYQFTGNKTKEGYFEILADGNVRLLAQHTIKFFDKEKEKPYVDPKPARFDWPMEDFYIQVGAFPAQHVTKKKNLLGAFPKHKKEVAEYYKSNKLSPKDKEDLIKLVNYYNSLN</sequence>
<name>A0A2P8CEE2_9BACT</name>
<gene>
    <name evidence="2" type="ORF">CLV93_104266</name>
    <name evidence="1" type="ORF">JCM18694_20290</name>
</gene>
<proteinExistence type="predicted"/>
<dbReference type="EMBL" id="PYGC01000004">
    <property type="protein sequence ID" value="PSK83336.1"/>
    <property type="molecule type" value="Genomic_DNA"/>
</dbReference>
<dbReference type="Proteomes" id="UP000240621">
    <property type="component" value="Unassembled WGS sequence"/>
</dbReference>
<evidence type="ECO:0000313" key="1">
    <source>
        <dbReference type="EMBL" id="GET21783.1"/>
    </source>
</evidence>